<name>A0AA38HGF8_9TREE</name>
<proteinExistence type="predicted"/>
<reference evidence="2" key="1">
    <citation type="journal article" date="2022" name="G3 (Bethesda)">
        <title>High quality genome of the basidiomycete yeast Dioszegia hungarica PDD-24b-2 isolated from cloud water.</title>
        <authorList>
            <person name="Jarrige D."/>
            <person name="Haridas S."/>
            <person name="Bleykasten-Grosshans C."/>
            <person name="Joly M."/>
            <person name="Nadalig T."/>
            <person name="Sancelme M."/>
            <person name="Vuilleumier S."/>
            <person name="Grigoriev I.V."/>
            <person name="Amato P."/>
            <person name="Bringel F."/>
        </authorList>
    </citation>
    <scope>NUCLEOTIDE SEQUENCE</scope>
    <source>
        <strain evidence="2">PDD-24b-2</strain>
    </source>
</reference>
<evidence type="ECO:0000256" key="1">
    <source>
        <dbReference type="SAM" id="MobiDB-lite"/>
    </source>
</evidence>
<feature type="compositionally biased region" description="Basic residues" evidence="1">
    <location>
        <begin position="161"/>
        <end position="184"/>
    </location>
</feature>
<dbReference type="Proteomes" id="UP001164286">
    <property type="component" value="Unassembled WGS sequence"/>
</dbReference>
<dbReference type="AlphaFoldDB" id="A0AA38HGF8"/>
<protein>
    <submittedName>
        <fullName evidence="2">Uncharacterized protein</fullName>
    </submittedName>
</protein>
<feature type="compositionally biased region" description="Low complexity" evidence="1">
    <location>
        <begin position="200"/>
        <end position="211"/>
    </location>
</feature>
<feature type="compositionally biased region" description="Pro residues" evidence="1">
    <location>
        <begin position="73"/>
        <end position="94"/>
    </location>
</feature>
<comment type="caution">
    <text evidence="2">The sequence shown here is derived from an EMBL/GenBank/DDBJ whole genome shotgun (WGS) entry which is preliminary data.</text>
</comment>
<feature type="compositionally biased region" description="Basic residues" evidence="1">
    <location>
        <begin position="136"/>
        <end position="145"/>
    </location>
</feature>
<organism evidence="2 3">
    <name type="scientific">Dioszegia hungarica</name>
    <dbReference type="NCBI Taxonomy" id="4972"/>
    <lineage>
        <taxon>Eukaryota</taxon>
        <taxon>Fungi</taxon>
        <taxon>Dikarya</taxon>
        <taxon>Basidiomycota</taxon>
        <taxon>Agaricomycotina</taxon>
        <taxon>Tremellomycetes</taxon>
        <taxon>Tremellales</taxon>
        <taxon>Bulleribasidiaceae</taxon>
        <taxon>Dioszegia</taxon>
    </lineage>
</organism>
<feature type="region of interest" description="Disordered" evidence="1">
    <location>
        <begin position="72"/>
        <end position="96"/>
    </location>
</feature>
<sequence>MPPGKITCVPPRRTAPLCSYPTLPNSLPYHDDLADLIGGLSVDDPKRKVLLDELEELELYLENLGSHLRKIPSPKPALTPPPAYSAAPPPPPAPLDLQAQLDLAIVSQSDRHPDLDHARHNTASSAQRRTAEPHGIRRGGHRKIRQSLASKAVWEKVERTRAKRAKRQKTRSHFQKKLNSRRNRLALMHLRSPTPPPEPASKSSSSSISSPQIVKNKDTGMGARLVRVPATMAAFGKLSALRVWREVKAVKELICHKEEDWDI</sequence>
<keyword evidence="3" id="KW-1185">Reference proteome</keyword>
<gene>
    <name evidence="2" type="ORF">MKK02DRAFT_42782</name>
</gene>
<dbReference type="GeneID" id="77731361"/>
<dbReference type="EMBL" id="JAKWFO010000003">
    <property type="protein sequence ID" value="KAI9638394.1"/>
    <property type="molecule type" value="Genomic_DNA"/>
</dbReference>
<feature type="region of interest" description="Disordered" evidence="1">
    <location>
        <begin position="113"/>
        <end position="215"/>
    </location>
</feature>
<accession>A0AA38HGF8</accession>
<dbReference type="RefSeq" id="XP_052948171.1">
    <property type="nucleotide sequence ID" value="XM_053092156.1"/>
</dbReference>
<evidence type="ECO:0000313" key="2">
    <source>
        <dbReference type="EMBL" id="KAI9638394.1"/>
    </source>
</evidence>
<evidence type="ECO:0000313" key="3">
    <source>
        <dbReference type="Proteomes" id="UP001164286"/>
    </source>
</evidence>